<dbReference type="STRING" id="7574.A0A2R2MTR5"/>
<feature type="domain" description="MIR" evidence="4">
    <location>
        <begin position="66"/>
        <end position="120"/>
    </location>
</feature>
<evidence type="ECO:0000259" key="4">
    <source>
        <dbReference type="PROSITE" id="PS50919"/>
    </source>
</evidence>
<dbReference type="OrthoDB" id="5588846at2759"/>
<name>A0A2R2MTR5_LINAN</name>
<dbReference type="SMART" id="SM00472">
    <property type="entry name" value="MIR"/>
    <property type="match status" value="3"/>
</dbReference>
<comment type="subcellular location">
    <subcellularLocation>
        <location evidence="1">Secreted</location>
    </subcellularLocation>
</comment>
<dbReference type="GeneID" id="112042685"/>
<dbReference type="SUPFAM" id="SSF82109">
    <property type="entry name" value="MIR domain"/>
    <property type="match status" value="1"/>
</dbReference>
<accession>A0A2R2MTR5</accession>
<reference evidence="6" key="1">
    <citation type="journal article" date="2015" name="Nat. Commun.">
        <title>The Lingula genome provides insights into brachiopod evolution and the origin of phosphate biomineralization.</title>
        <authorList>
            <person name="Luo Y.J."/>
            <person name="Takeuchi T."/>
            <person name="Koyanagi R."/>
            <person name="Yamada L."/>
            <person name="Kanda M."/>
            <person name="Khalturina M."/>
            <person name="Fujie M."/>
            <person name="Yamasaki S.I."/>
            <person name="Endo K."/>
            <person name="Satoh N."/>
        </authorList>
    </citation>
    <scope>NUCLEOTIDE SEQUENCE</scope>
</reference>
<evidence type="ECO:0000313" key="5">
    <source>
        <dbReference type="Proteomes" id="UP000085678"/>
    </source>
</evidence>
<dbReference type="InterPro" id="IPR036300">
    <property type="entry name" value="MIR_dom_sf"/>
</dbReference>
<evidence type="ECO:0000256" key="2">
    <source>
        <dbReference type="ARBA" id="ARBA00022729"/>
    </source>
</evidence>
<gene>
    <name evidence="6" type="primary">LOC112042685</name>
</gene>
<feature type="domain" description="MIR" evidence="4">
    <location>
        <begin position="128"/>
        <end position="183"/>
    </location>
</feature>
<sequence length="260" mass="28942">MRCFHGYNSTSADIYRALPVGRLENVSCLTLRVNMSTGFRKLANFWIVSVLLCILLDTIDAAKFDYEFVTCGSVLKLLNTRASVRLHSHDVKYGSGSGQQSVTAVDSSDDHNSYWQVQPKMGGQCTRGNPVKCGQTIRLQHVTTQKNLHSHHFQSPLSRNQEVSAFGDGGEGDEGDHWAVTCSGKYWSRTEPVRLKHVVTEHYLHVSGDTFGRPIHGQREVSAYHSPSDANLWQAMEGIFVKPNSGSSRDSASNIEHDEF</sequence>
<protein>
    <submittedName>
        <fullName evidence="6">Stromal cell-derived factor 2-like</fullName>
    </submittedName>
</protein>
<dbReference type="FunCoup" id="A0A2R2MTR5">
    <property type="interactions" value="1568"/>
</dbReference>
<keyword evidence="3" id="KW-0677">Repeat</keyword>
<dbReference type="RefSeq" id="XP_023933407.1">
    <property type="nucleotide sequence ID" value="XM_024077639.1"/>
</dbReference>
<dbReference type="FunFam" id="2.80.10.50:FF:000023">
    <property type="entry name" value="Stromal cell-derived factor 2-like 1"/>
    <property type="match status" value="1"/>
</dbReference>
<dbReference type="GO" id="GO:0005783">
    <property type="term" value="C:endoplasmic reticulum"/>
    <property type="evidence" value="ECO:0007669"/>
    <property type="project" value="UniProtKB-ARBA"/>
</dbReference>
<evidence type="ECO:0000256" key="3">
    <source>
        <dbReference type="ARBA" id="ARBA00022737"/>
    </source>
</evidence>
<keyword evidence="2" id="KW-0732">Signal</keyword>
<dbReference type="PANTHER" id="PTHR46809">
    <property type="entry name" value="STROMAL CELL-DERIVED FACTOR 2-LIKE PROTEIN"/>
    <property type="match status" value="1"/>
</dbReference>
<proteinExistence type="predicted"/>
<evidence type="ECO:0000313" key="6">
    <source>
        <dbReference type="RefSeq" id="XP_023933407.1"/>
    </source>
</evidence>
<feature type="domain" description="MIR" evidence="4">
    <location>
        <begin position="184"/>
        <end position="238"/>
    </location>
</feature>
<evidence type="ECO:0000256" key="1">
    <source>
        <dbReference type="ARBA" id="ARBA00004613"/>
    </source>
</evidence>
<dbReference type="CDD" id="cd23293">
    <property type="entry name" value="beta-trefoil_MIR_SDF2_meta"/>
    <property type="match status" value="1"/>
</dbReference>
<dbReference type="KEGG" id="lak:112042685"/>
<dbReference type="Proteomes" id="UP000085678">
    <property type="component" value="Unplaced"/>
</dbReference>
<dbReference type="GO" id="GO:0005576">
    <property type="term" value="C:extracellular region"/>
    <property type="evidence" value="ECO:0007669"/>
    <property type="project" value="UniProtKB-SubCell"/>
</dbReference>
<dbReference type="Gene3D" id="2.80.10.50">
    <property type="match status" value="1"/>
</dbReference>
<dbReference type="GO" id="GO:0032991">
    <property type="term" value="C:protein-containing complex"/>
    <property type="evidence" value="ECO:0007669"/>
    <property type="project" value="UniProtKB-ARBA"/>
</dbReference>
<organism evidence="5 6">
    <name type="scientific">Lingula anatina</name>
    <name type="common">Brachiopod</name>
    <name type="synonym">Lingula unguis</name>
    <dbReference type="NCBI Taxonomy" id="7574"/>
    <lineage>
        <taxon>Eukaryota</taxon>
        <taxon>Metazoa</taxon>
        <taxon>Spiralia</taxon>
        <taxon>Lophotrochozoa</taxon>
        <taxon>Brachiopoda</taxon>
        <taxon>Linguliformea</taxon>
        <taxon>Lingulata</taxon>
        <taxon>Lingulida</taxon>
        <taxon>Linguloidea</taxon>
        <taxon>Lingulidae</taxon>
        <taxon>Lingula</taxon>
    </lineage>
</organism>
<dbReference type="InterPro" id="IPR016093">
    <property type="entry name" value="MIR_motif"/>
</dbReference>
<dbReference type="PROSITE" id="PS50919">
    <property type="entry name" value="MIR"/>
    <property type="match status" value="3"/>
</dbReference>
<dbReference type="AlphaFoldDB" id="A0A2R2MTR5"/>
<dbReference type="InParanoid" id="A0A2R2MTR5"/>
<dbReference type="Pfam" id="PF02815">
    <property type="entry name" value="MIR"/>
    <property type="match status" value="1"/>
</dbReference>
<keyword evidence="5" id="KW-1185">Reference proteome</keyword>
<dbReference type="PANTHER" id="PTHR46809:SF2">
    <property type="entry name" value="GH21273P"/>
    <property type="match status" value="1"/>
</dbReference>
<reference evidence="6" key="2">
    <citation type="submission" date="2025-08" db="UniProtKB">
        <authorList>
            <consortium name="RefSeq"/>
        </authorList>
    </citation>
    <scope>IDENTIFICATION</scope>
</reference>